<gene>
    <name evidence="2" type="ORF">QTG54_000239</name>
</gene>
<dbReference type="EMBL" id="JATAAI010000001">
    <property type="protein sequence ID" value="KAK1748300.1"/>
    <property type="molecule type" value="Genomic_DNA"/>
</dbReference>
<keyword evidence="3" id="KW-1185">Reference proteome</keyword>
<evidence type="ECO:0000313" key="2">
    <source>
        <dbReference type="EMBL" id="KAK1748300.1"/>
    </source>
</evidence>
<feature type="region of interest" description="Disordered" evidence="1">
    <location>
        <begin position="248"/>
        <end position="274"/>
    </location>
</feature>
<organism evidence="2 3">
    <name type="scientific">Skeletonema marinoi</name>
    <dbReference type="NCBI Taxonomy" id="267567"/>
    <lineage>
        <taxon>Eukaryota</taxon>
        <taxon>Sar</taxon>
        <taxon>Stramenopiles</taxon>
        <taxon>Ochrophyta</taxon>
        <taxon>Bacillariophyta</taxon>
        <taxon>Coscinodiscophyceae</taxon>
        <taxon>Thalassiosirophycidae</taxon>
        <taxon>Thalassiosirales</taxon>
        <taxon>Skeletonemataceae</taxon>
        <taxon>Skeletonema</taxon>
        <taxon>Skeletonema marinoi-dohrnii complex</taxon>
    </lineage>
</organism>
<feature type="compositionally biased region" description="Basic and acidic residues" evidence="1">
    <location>
        <begin position="253"/>
        <end position="266"/>
    </location>
</feature>
<feature type="region of interest" description="Disordered" evidence="1">
    <location>
        <begin position="21"/>
        <end position="51"/>
    </location>
</feature>
<feature type="compositionally biased region" description="Polar residues" evidence="1">
    <location>
        <begin position="423"/>
        <end position="440"/>
    </location>
</feature>
<sequence>MNPNFGYGGYQLPPGFSGYAQSQAAAGNAQGNPLPPQGAGATNNAGAAPPAASSMMPPMGVMPNMMMTDAAAAAYMAGVPSAAVAAPATEKKSKVHYCTIHPEGMPRSFDVPFVERRLPVCDRCKKNFKSRDLCRKRDGHKALPWQMTYVVVTMDSSVLHEDENGNVTLQSIPMVCELQDTPHMCLGPADGSMKSEPICKVCREKNYTRDYCRNTCKHTTPPWSTTYVKLVADTKPKDDDRFMQYSAKKRKARQEDGVNGKPKPQEEGENVYENSDDLSIVHKSRTFLCSVSSTKLVARWCERIQYPAKPNSNATAANSDIEPGNDGAPAPPFSPYGAPSTSEQANNAQLWDAFRAGAMWAQSQGAQASLPSVMPPGYPFGNPTGAPPLFNGNDQVSWNAYGQGGQLADLGEPSMKKSKTDNGDGSSSNGTEGVSNNVQI</sequence>
<feature type="region of interest" description="Disordered" evidence="1">
    <location>
        <begin position="311"/>
        <end position="344"/>
    </location>
</feature>
<evidence type="ECO:0000256" key="1">
    <source>
        <dbReference type="SAM" id="MobiDB-lite"/>
    </source>
</evidence>
<accession>A0AAD8YN02</accession>
<protein>
    <submittedName>
        <fullName evidence="2">Uncharacterized protein</fullName>
    </submittedName>
</protein>
<evidence type="ECO:0000313" key="3">
    <source>
        <dbReference type="Proteomes" id="UP001224775"/>
    </source>
</evidence>
<dbReference type="Proteomes" id="UP001224775">
    <property type="component" value="Unassembled WGS sequence"/>
</dbReference>
<dbReference type="AlphaFoldDB" id="A0AAD8YN02"/>
<feature type="region of interest" description="Disordered" evidence="1">
    <location>
        <begin position="400"/>
        <end position="440"/>
    </location>
</feature>
<proteinExistence type="predicted"/>
<reference evidence="2" key="1">
    <citation type="submission" date="2023-06" db="EMBL/GenBank/DDBJ databases">
        <title>Survivors Of The Sea: Transcriptome response of Skeletonema marinoi to long-term dormancy.</title>
        <authorList>
            <person name="Pinder M.I.M."/>
            <person name="Kourtchenko O."/>
            <person name="Robertson E.K."/>
            <person name="Larsson T."/>
            <person name="Maumus F."/>
            <person name="Osuna-Cruz C.M."/>
            <person name="Vancaester E."/>
            <person name="Stenow R."/>
            <person name="Vandepoele K."/>
            <person name="Ploug H."/>
            <person name="Bruchert V."/>
            <person name="Godhe A."/>
            <person name="Topel M."/>
        </authorList>
    </citation>
    <scope>NUCLEOTIDE SEQUENCE</scope>
    <source>
        <strain evidence="2">R05AC</strain>
    </source>
</reference>
<comment type="caution">
    <text evidence="2">The sequence shown here is derived from an EMBL/GenBank/DDBJ whole genome shotgun (WGS) entry which is preliminary data.</text>
</comment>
<name>A0AAD8YN02_9STRA</name>